<accession>A0A0S8J7P2</accession>
<name>A0A0S8J7P2_UNCT6</name>
<dbReference type="PATRIC" id="fig|1703773.3.peg.1665"/>
<reference evidence="1 2" key="1">
    <citation type="journal article" date="2015" name="Microbiome">
        <title>Genomic resolution of linkages in carbon, nitrogen, and sulfur cycling among widespread estuary sediment bacteria.</title>
        <authorList>
            <person name="Baker B.J."/>
            <person name="Lazar C.S."/>
            <person name="Teske A.P."/>
            <person name="Dick G.J."/>
        </authorList>
    </citation>
    <scope>NUCLEOTIDE SEQUENCE [LARGE SCALE GENOMIC DNA]</scope>
    <source>
        <strain evidence="1">SM1_40</strain>
    </source>
</reference>
<gene>
    <name evidence="1" type="ORF">AMJ71_10995</name>
</gene>
<evidence type="ECO:0000313" key="1">
    <source>
        <dbReference type="EMBL" id="KPL05785.1"/>
    </source>
</evidence>
<dbReference type="AlphaFoldDB" id="A0A0S8J7P2"/>
<evidence type="ECO:0000313" key="2">
    <source>
        <dbReference type="Proteomes" id="UP000051035"/>
    </source>
</evidence>
<dbReference type="EMBL" id="LJVA01000188">
    <property type="protein sequence ID" value="KPL05785.1"/>
    <property type="molecule type" value="Genomic_DNA"/>
</dbReference>
<dbReference type="Proteomes" id="UP000051035">
    <property type="component" value="Unassembled WGS sequence"/>
</dbReference>
<protein>
    <submittedName>
        <fullName evidence="1">Uncharacterized protein</fullName>
    </submittedName>
</protein>
<proteinExistence type="predicted"/>
<comment type="caution">
    <text evidence="1">The sequence shown here is derived from an EMBL/GenBank/DDBJ whole genome shotgun (WGS) entry which is preliminary data.</text>
</comment>
<sequence length="73" mass="8375">MIVKCVHGSVYVADTLTNQIQVYVRNKTQKIVYQPYGPDSQNCYPQPLLIPETKTHYCEGCGMNGQWGSYWET</sequence>
<organism evidence="1 2">
    <name type="scientific">candidate division TA06 bacterium SM1_40</name>
    <dbReference type="NCBI Taxonomy" id="1703773"/>
    <lineage>
        <taxon>Bacteria</taxon>
        <taxon>Bacteria division TA06</taxon>
    </lineage>
</organism>